<accession>T2J812</accession>
<keyword evidence="1" id="KW-0472">Membrane</keyword>
<dbReference type="AlphaFoldDB" id="T2J812"/>
<reference evidence="2 3" key="2">
    <citation type="submission" date="2013-09" db="EMBL/GenBank/DDBJ databases">
        <title>Whole genome comparison of six Crocosphaera watsonii strains with differing phenotypes.</title>
        <authorList>
            <person name="Bench S.R."/>
            <person name="Heller P."/>
            <person name="Frank I."/>
            <person name="Arciniega M."/>
            <person name="Shilova I.N."/>
            <person name="Zehr J.P."/>
        </authorList>
    </citation>
    <scope>NUCLEOTIDE SEQUENCE [LARGE SCALE GENOMIC DNA]</scope>
    <source>
        <strain evidence="2 3">WH 0401</strain>
    </source>
</reference>
<comment type="caution">
    <text evidence="2">The sequence shown here is derived from an EMBL/GenBank/DDBJ whole genome shotgun (WGS) entry which is preliminary data.</text>
</comment>
<dbReference type="Proteomes" id="UP000018198">
    <property type="component" value="Unassembled WGS sequence"/>
</dbReference>
<feature type="transmembrane region" description="Helical" evidence="1">
    <location>
        <begin position="12"/>
        <end position="39"/>
    </location>
</feature>
<evidence type="ECO:0000313" key="3">
    <source>
        <dbReference type="Proteomes" id="UP000018198"/>
    </source>
</evidence>
<evidence type="ECO:0000256" key="1">
    <source>
        <dbReference type="SAM" id="Phobius"/>
    </source>
</evidence>
<keyword evidence="1" id="KW-0812">Transmembrane</keyword>
<name>T2J812_CROWT</name>
<protein>
    <submittedName>
        <fullName evidence="2">Uncharacterized protein</fullName>
    </submittedName>
</protein>
<proteinExistence type="predicted"/>
<keyword evidence="1" id="KW-1133">Transmembrane helix</keyword>
<gene>
    <name evidence="2" type="ORF">CWATWH0401_210</name>
</gene>
<organism evidence="2 3">
    <name type="scientific">Crocosphaera watsonii WH 0401</name>
    <dbReference type="NCBI Taxonomy" id="555881"/>
    <lineage>
        <taxon>Bacteria</taxon>
        <taxon>Bacillati</taxon>
        <taxon>Cyanobacteriota</taxon>
        <taxon>Cyanophyceae</taxon>
        <taxon>Oscillatoriophycideae</taxon>
        <taxon>Chroococcales</taxon>
        <taxon>Aphanothecaceae</taxon>
        <taxon>Crocosphaera</taxon>
    </lineage>
</organism>
<sequence length="40" mass="4414">MPLDTIRQQKKRTIGFAISSLSTLALLVGSLFGMTMVFIQ</sequence>
<dbReference type="EMBL" id="CAQM01000434">
    <property type="protein sequence ID" value="CCQ62018.1"/>
    <property type="molecule type" value="Genomic_DNA"/>
</dbReference>
<evidence type="ECO:0000313" key="2">
    <source>
        <dbReference type="EMBL" id="CCQ62018.1"/>
    </source>
</evidence>
<reference evidence="2 3" key="1">
    <citation type="submission" date="2013-01" db="EMBL/GenBank/DDBJ databases">
        <authorList>
            <person name="Bench S."/>
        </authorList>
    </citation>
    <scope>NUCLEOTIDE SEQUENCE [LARGE SCALE GENOMIC DNA]</scope>
    <source>
        <strain evidence="2 3">WH 0401</strain>
    </source>
</reference>